<dbReference type="EMBL" id="GBXM01086164">
    <property type="protein sequence ID" value="JAH22413.1"/>
    <property type="molecule type" value="Transcribed_RNA"/>
</dbReference>
<organism evidence="1">
    <name type="scientific">Anguilla anguilla</name>
    <name type="common">European freshwater eel</name>
    <name type="synonym">Muraena anguilla</name>
    <dbReference type="NCBI Taxonomy" id="7936"/>
    <lineage>
        <taxon>Eukaryota</taxon>
        <taxon>Metazoa</taxon>
        <taxon>Chordata</taxon>
        <taxon>Craniata</taxon>
        <taxon>Vertebrata</taxon>
        <taxon>Euteleostomi</taxon>
        <taxon>Actinopterygii</taxon>
        <taxon>Neopterygii</taxon>
        <taxon>Teleostei</taxon>
        <taxon>Anguilliformes</taxon>
        <taxon>Anguillidae</taxon>
        <taxon>Anguilla</taxon>
    </lineage>
</organism>
<accession>A0A0E9R257</accession>
<reference evidence="1" key="1">
    <citation type="submission" date="2014-11" db="EMBL/GenBank/DDBJ databases">
        <authorList>
            <person name="Amaro Gonzalez C."/>
        </authorList>
    </citation>
    <scope>NUCLEOTIDE SEQUENCE</scope>
</reference>
<evidence type="ECO:0000313" key="1">
    <source>
        <dbReference type="EMBL" id="JAH22413.1"/>
    </source>
</evidence>
<reference evidence="1" key="2">
    <citation type="journal article" date="2015" name="Fish Shellfish Immunol.">
        <title>Early steps in the European eel (Anguilla anguilla)-Vibrio vulnificus interaction in the gills: Role of the RtxA13 toxin.</title>
        <authorList>
            <person name="Callol A."/>
            <person name="Pajuelo D."/>
            <person name="Ebbesson L."/>
            <person name="Teles M."/>
            <person name="MacKenzie S."/>
            <person name="Amaro C."/>
        </authorList>
    </citation>
    <scope>NUCLEOTIDE SEQUENCE</scope>
</reference>
<sequence>MLFPLSIPGGMIAQTLETQEDTKTGCIYLKQNSCHSTELLKIVETLQKTQAVSHRRTATLPE</sequence>
<dbReference type="AlphaFoldDB" id="A0A0E9R257"/>
<name>A0A0E9R257_ANGAN</name>
<protein>
    <submittedName>
        <fullName evidence="1">Uncharacterized protein</fullName>
    </submittedName>
</protein>
<proteinExistence type="predicted"/>